<dbReference type="SUPFAM" id="SSF48208">
    <property type="entry name" value="Six-hairpin glycosidases"/>
    <property type="match status" value="1"/>
</dbReference>
<organism evidence="3 4">
    <name type="scientific">Chelativorans salis</name>
    <dbReference type="NCBI Taxonomy" id="2978478"/>
    <lineage>
        <taxon>Bacteria</taxon>
        <taxon>Pseudomonadati</taxon>
        <taxon>Pseudomonadota</taxon>
        <taxon>Alphaproteobacteria</taxon>
        <taxon>Hyphomicrobiales</taxon>
        <taxon>Phyllobacteriaceae</taxon>
        <taxon>Chelativorans</taxon>
    </lineage>
</organism>
<evidence type="ECO:0000313" key="3">
    <source>
        <dbReference type="EMBL" id="MCT7377872.1"/>
    </source>
</evidence>
<sequence length="601" mass="66647">MEDYALIGDCATSALVGRNGSIDWLCWPRFDSSACFAALLGNSQHGRWRISPADPAARANRAYRDGTMVLETIFETAEGQVALIDFMAAGQPNSSVVRLLEGRSGKVTMRFDLRLRFDYGASVPWVTRLEDGSGLSAVAGPNAVTLRTPVKLRGENLATVAEFSIAEGECIPFVLTYGPSHLPPPPALDWQAAVRETEAFWRDWCRQCTYEGAWKAPVQRSLLTLKALTYAATGGIVAAPTTSLPEQIGGPRNWDYRYCWLRDATLTLIALMSAGYVEEARAWREWLMRSAAGSPEQIQIMYGVAGERQLNEWQVPWLPGYQESSPVRIGNAASNQMQLDVYGELLDALHQARNHGLAPAPSGWALQEALIEHLETVWQEPDEGIWEVRGEARHFTYSKVMAWVALDRALRDAERFKLKAPVERWRTLRDRMHKTICEQGFNSRLNAFTQSFGSDELDASLLLIPIVGFLPPEDPRVVGTVAAIERELVVDGFVLRYRTQQGVDGLPPGEGAFLPCSFWLADNYALQGRDAEARALFERLLALRNDVGLLAEEYDLRLGRQVGNFPQAFSHLALVGTALNLHDIGPAQKRRHGAGAAVVRD</sequence>
<dbReference type="InterPro" id="IPR045582">
    <property type="entry name" value="Trehalase-like_N"/>
</dbReference>
<dbReference type="EMBL" id="JAOCZP010000009">
    <property type="protein sequence ID" value="MCT7377872.1"/>
    <property type="molecule type" value="Genomic_DNA"/>
</dbReference>
<reference evidence="3 4" key="1">
    <citation type="submission" date="2022-09" db="EMBL/GenBank/DDBJ databases">
        <title>Chelativorans salina sp. nov., a novel slightly halophilic bacterium isolated from a saline lake sediment enrichment.</title>
        <authorList>
            <person name="Gao L."/>
            <person name="Fang B.-Z."/>
            <person name="Li W.-J."/>
        </authorList>
    </citation>
    <scope>NUCLEOTIDE SEQUENCE [LARGE SCALE GENOMIC DNA]</scope>
    <source>
        <strain evidence="3 4">EGI FJ00035</strain>
    </source>
</reference>
<evidence type="ECO:0000259" key="2">
    <source>
        <dbReference type="Pfam" id="PF19291"/>
    </source>
</evidence>
<keyword evidence="3" id="KW-0378">Hydrolase</keyword>
<accession>A0ABT2LTK6</accession>
<keyword evidence="4" id="KW-1185">Reference proteome</keyword>
<dbReference type="Gene3D" id="1.50.10.10">
    <property type="match status" value="1"/>
</dbReference>
<dbReference type="InterPro" id="IPR012341">
    <property type="entry name" value="6hp_glycosidase-like_sf"/>
</dbReference>
<name>A0ABT2LTK6_9HYPH</name>
<feature type="domain" description="Trehalase-like N-terminal" evidence="2">
    <location>
        <begin position="2"/>
        <end position="149"/>
    </location>
</feature>
<dbReference type="Proteomes" id="UP001320831">
    <property type="component" value="Unassembled WGS sequence"/>
</dbReference>
<dbReference type="Pfam" id="PF19291">
    <property type="entry name" value="TREH_N"/>
    <property type="match status" value="1"/>
</dbReference>
<dbReference type="PANTHER" id="PTHR31616">
    <property type="entry name" value="TREHALASE"/>
    <property type="match status" value="1"/>
</dbReference>
<protein>
    <submittedName>
        <fullName evidence="3">Glycoside hydrolase family 15 protein</fullName>
    </submittedName>
</protein>
<dbReference type="PANTHER" id="PTHR31616:SF0">
    <property type="entry name" value="GLUCAN 1,4-ALPHA-GLUCOSIDASE"/>
    <property type="match status" value="1"/>
</dbReference>
<dbReference type="RefSeq" id="WP_260906621.1">
    <property type="nucleotide sequence ID" value="NZ_JAOCZP010000009.1"/>
</dbReference>
<feature type="domain" description="GH15-like" evidence="1">
    <location>
        <begin position="218"/>
        <end position="577"/>
    </location>
</feature>
<dbReference type="InterPro" id="IPR011613">
    <property type="entry name" value="GH15-like"/>
</dbReference>
<gene>
    <name evidence="3" type="ORF">N5A92_22885</name>
</gene>
<evidence type="ECO:0000259" key="1">
    <source>
        <dbReference type="Pfam" id="PF00723"/>
    </source>
</evidence>
<dbReference type="Pfam" id="PF00723">
    <property type="entry name" value="Glyco_hydro_15"/>
    <property type="match status" value="1"/>
</dbReference>
<dbReference type="InterPro" id="IPR008928">
    <property type="entry name" value="6-hairpin_glycosidase_sf"/>
</dbReference>
<evidence type="ECO:0000313" key="4">
    <source>
        <dbReference type="Proteomes" id="UP001320831"/>
    </source>
</evidence>
<dbReference type="GO" id="GO:0016787">
    <property type="term" value="F:hydrolase activity"/>
    <property type="evidence" value="ECO:0007669"/>
    <property type="project" value="UniProtKB-KW"/>
</dbReference>
<comment type="caution">
    <text evidence="3">The sequence shown here is derived from an EMBL/GenBank/DDBJ whole genome shotgun (WGS) entry which is preliminary data.</text>
</comment>
<proteinExistence type="predicted"/>